<dbReference type="Proteomes" id="UP000698963">
    <property type="component" value="Unassembled WGS sequence"/>
</dbReference>
<dbReference type="RefSeq" id="WP_304121663.1">
    <property type="nucleotide sequence ID" value="NZ_DYZA01000094.1"/>
</dbReference>
<dbReference type="CDD" id="cd05466">
    <property type="entry name" value="PBP2_LTTR_substrate"/>
    <property type="match status" value="1"/>
</dbReference>
<evidence type="ECO:0000256" key="3">
    <source>
        <dbReference type="ARBA" id="ARBA00023125"/>
    </source>
</evidence>
<dbReference type="SUPFAM" id="SSF53850">
    <property type="entry name" value="Periplasmic binding protein-like II"/>
    <property type="match status" value="1"/>
</dbReference>
<dbReference type="AlphaFoldDB" id="A0A921AV95"/>
<feature type="non-terminal residue" evidence="6">
    <location>
        <position position="222"/>
    </location>
</feature>
<evidence type="ECO:0000259" key="5">
    <source>
        <dbReference type="PROSITE" id="PS50931"/>
    </source>
</evidence>
<comment type="caution">
    <text evidence="6">The sequence shown here is derived from an EMBL/GenBank/DDBJ whole genome shotgun (WGS) entry which is preliminary data.</text>
</comment>
<dbReference type="GO" id="GO:0003700">
    <property type="term" value="F:DNA-binding transcription factor activity"/>
    <property type="evidence" value="ECO:0007669"/>
    <property type="project" value="InterPro"/>
</dbReference>
<dbReference type="PROSITE" id="PS50931">
    <property type="entry name" value="HTH_LYSR"/>
    <property type="match status" value="1"/>
</dbReference>
<name>A0A921AV95_9BACT</name>
<feature type="domain" description="HTH lysR-type" evidence="5">
    <location>
        <begin position="10"/>
        <end position="65"/>
    </location>
</feature>
<dbReference type="Pfam" id="PF00126">
    <property type="entry name" value="HTH_1"/>
    <property type="match status" value="1"/>
</dbReference>
<proteinExistence type="inferred from homology"/>
<dbReference type="InterPro" id="IPR036390">
    <property type="entry name" value="WH_DNA-bd_sf"/>
</dbReference>
<keyword evidence="4" id="KW-0804">Transcription</keyword>
<reference evidence="6" key="2">
    <citation type="submission" date="2021-09" db="EMBL/GenBank/DDBJ databases">
        <authorList>
            <person name="Gilroy R."/>
        </authorList>
    </citation>
    <scope>NUCLEOTIDE SEQUENCE</scope>
    <source>
        <strain evidence="6">ChiGjej2B2-19336</strain>
    </source>
</reference>
<accession>A0A921AV95</accession>
<reference evidence="6" key="1">
    <citation type="journal article" date="2021" name="PeerJ">
        <title>Extensive microbial diversity within the chicken gut microbiome revealed by metagenomics and culture.</title>
        <authorList>
            <person name="Gilroy R."/>
            <person name="Ravi A."/>
            <person name="Getino M."/>
            <person name="Pursley I."/>
            <person name="Horton D.L."/>
            <person name="Alikhan N.F."/>
            <person name="Baker D."/>
            <person name="Gharbi K."/>
            <person name="Hall N."/>
            <person name="Watson M."/>
            <person name="Adriaenssens E.M."/>
            <person name="Foster-Nyarko E."/>
            <person name="Jarju S."/>
            <person name="Secka A."/>
            <person name="Antonio M."/>
            <person name="Oren A."/>
            <person name="Chaudhuri R.R."/>
            <person name="La Ragione R."/>
            <person name="Hildebrand F."/>
            <person name="Pallen M.J."/>
        </authorList>
    </citation>
    <scope>NUCLEOTIDE SEQUENCE</scope>
    <source>
        <strain evidence="6">ChiGjej2B2-19336</strain>
    </source>
</reference>
<protein>
    <submittedName>
        <fullName evidence="6">LysR family transcriptional regulator</fullName>
    </submittedName>
</protein>
<dbReference type="PANTHER" id="PTHR30126:SF40">
    <property type="entry name" value="HTH-TYPE TRANSCRIPTIONAL REGULATOR GLTR"/>
    <property type="match status" value="1"/>
</dbReference>
<dbReference type="SUPFAM" id="SSF46785">
    <property type="entry name" value="Winged helix' DNA-binding domain"/>
    <property type="match status" value="1"/>
</dbReference>
<evidence type="ECO:0000256" key="1">
    <source>
        <dbReference type="ARBA" id="ARBA00009437"/>
    </source>
</evidence>
<dbReference type="InterPro" id="IPR000847">
    <property type="entry name" value="LysR_HTH_N"/>
</dbReference>
<evidence type="ECO:0000256" key="4">
    <source>
        <dbReference type="ARBA" id="ARBA00023163"/>
    </source>
</evidence>
<gene>
    <name evidence="6" type="ORF">K8W16_04955</name>
</gene>
<dbReference type="PANTHER" id="PTHR30126">
    <property type="entry name" value="HTH-TYPE TRANSCRIPTIONAL REGULATOR"/>
    <property type="match status" value="1"/>
</dbReference>
<sequence length="222" mass="25296">MIPEITGDFLQQLRGFYHVATCGSVSEAASRMNRTQSAVTYQIQLLEKELGLVLFLRMKHSMVLTEEGKHLLTWTLRIFDTISGMQEALQEKKQPGSLHIAGGRPMFHSEEFARTFLEFHRDWPNVHVSLNSSHPALLHSGIKNGQNDFGLIGMANRFDDLDFIPLFRAPFLLAVGRDHLDDIPASVTADTLKTLPYISFSVNLREQHSQYHFLPVNIQEYM</sequence>
<dbReference type="Gene3D" id="3.40.190.290">
    <property type="match status" value="1"/>
</dbReference>
<dbReference type="EMBL" id="DYZA01000094">
    <property type="protein sequence ID" value="HJD96975.1"/>
    <property type="molecule type" value="Genomic_DNA"/>
</dbReference>
<evidence type="ECO:0000313" key="6">
    <source>
        <dbReference type="EMBL" id="HJD96975.1"/>
    </source>
</evidence>
<dbReference type="InterPro" id="IPR005119">
    <property type="entry name" value="LysR_subst-bd"/>
</dbReference>
<dbReference type="GO" id="GO:0000976">
    <property type="term" value="F:transcription cis-regulatory region binding"/>
    <property type="evidence" value="ECO:0007669"/>
    <property type="project" value="TreeGrafter"/>
</dbReference>
<dbReference type="InterPro" id="IPR036388">
    <property type="entry name" value="WH-like_DNA-bd_sf"/>
</dbReference>
<comment type="similarity">
    <text evidence="1">Belongs to the LysR transcriptional regulatory family.</text>
</comment>
<organism evidence="6 7">
    <name type="scientific">Mailhella massiliensis</name>
    <dbReference type="NCBI Taxonomy" id="1903261"/>
    <lineage>
        <taxon>Bacteria</taxon>
        <taxon>Pseudomonadati</taxon>
        <taxon>Thermodesulfobacteriota</taxon>
        <taxon>Desulfovibrionia</taxon>
        <taxon>Desulfovibrionales</taxon>
        <taxon>Desulfovibrionaceae</taxon>
        <taxon>Mailhella</taxon>
    </lineage>
</organism>
<dbReference type="FunFam" id="1.10.10.10:FF:000001">
    <property type="entry name" value="LysR family transcriptional regulator"/>
    <property type="match status" value="1"/>
</dbReference>
<dbReference type="Gene3D" id="1.10.10.10">
    <property type="entry name" value="Winged helix-like DNA-binding domain superfamily/Winged helix DNA-binding domain"/>
    <property type="match status" value="1"/>
</dbReference>
<dbReference type="Pfam" id="PF03466">
    <property type="entry name" value="LysR_substrate"/>
    <property type="match status" value="1"/>
</dbReference>
<evidence type="ECO:0000313" key="7">
    <source>
        <dbReference type="Proteomes" id="UP000698963"/>
    </source>
</evidence>
<dbReference type="PRINTS" id="PR00039">
    <property type="entry name" value="HTHLYSR"/>
</dbReference>
<keyword evidence="2" id="KW-0805">Transcription regulation</keyword>
<keyword evidence="3" id="KW-0238">DNA-binding</keyword>
<evidence type="ECO:0000256" key="2">
    <source>
        <dbReference type="ARBA" id="ARBA00023015"/>
    </source>
</evidence>